<dbReference type="InterPro" id="IPR036291">
    <property type="entry name" value="NAD(P)-bd_dom_sf"/>
</dbReference>
<dbReference type="Gene3D" id="3.90.25.40">
    <property type="match status" value="1"/>
</dbReference>
<evidence type="ECO:0000256" key="1">
    <source>
        <dbReference type="ARBA" id="ARBA00007430"/>
    </source>
</evidence>
<feature type="domain" description="Polysaccharide biosynthesis protein CapD-like" evidence="2">
    <location>
        <begin position="47"/>
        <end position="309"/>
    </location>
</feature>
<name>B7KYN9_METC4</name>
<evidence type="ECO:0000313" key="3">
    <source>
        <dbReference type="EMBL" id="ACK84790.1"/>
    </source>
</evidence>
<dbReference type="Proteomes" id="UP000002385">
    <property type="component" value="Chromosome"/>
</dbReference>
<gene>
    <name evidence="3" type="ordered locus">Mchl_3985</name>
</gene>
<reference evidence="3 4" key="2">
    <citation type="journal article" date="2012" name="J. Bacteriol.">
        <title>Complete genome sequences of six strains of the genus Methylobacterium.</title>
        <authorList>
            <person name="Marx C.J."/>
            <person name="Bringel F."/>
            <person name="Chistoserdova L."/>
            <person name="Moulin L."/>
            <person name="Farhan Ul Haque M."/>
            <person name="Fleischman D.E."/>
            <person name="Gruffaz C."/>
            <person name="Jourand P."/>
            <person name="Knief C."/>
            <person name="Lee M.C."/>
            <person name="Muller E.E."/>
            <person name="Nadalig T."/>
            <person name="Peyraud R."/>
            <person name="Roselli S."/>
            <person name="Russ L."/>
            <person name="Goodwin L.A."/>
            <person name="Ivanova N."/>
            <person name="Kyrpides N."/>
            <person name="Lajus A."/>
            <person name="Land M.L."/>
            <person name="Medigue C."/>
            <person name="Mikhailova N."/>
            <person name="Nolan M."/>
            <person name="Woyke T."/>
            <person name="Stolyar S."/>
            <person name="Vorholt J.A."/>
            <person name="Vuilleumier S."/>
        </authorList>
    </citation>
    <scope>NUCLEOTIDE SEQUENCE [LARGE SCALE GENOMIC DNA]</scope>
    <source>
        <strain evidence="4">CM4 / NCIMB 13688</strain>
    </source>
</reference>
<comment type="similarity">
    <text evidence="1">Belongs to the polysaccharide synthase family.</text>
</comment>
<dbReference type="InterPro" id="IPR003869">
    <property type="entry name" value="Polysac_CapD-like"/>
</dbReference>
<dbReference type="EMBL" id="CP001298">
    <property type="protein sequence ID" value="ACK84790.1"/>
    <property type="molecule type" value="Genomic_DNA"/>
</dbReference>
<sequence>MPTDDERPMHDIESLAAVATGRTASLFADDLAETQGAIRAAVEGRRLLIIGGAGTIGSSTTELLTRFSPAAVHLVDQNENGLAELTRNLRSREGGLGDIEFKTFPIDYGSAIMGLVFDTEAPYDLVLNFAALKHVRSEKDVPSLLQMLDTNLVKNRSLMDRLAESGFAGRYFCVSTDKAANPVSLMGASKRVMEHLIFSRACTPEFRGGVTSARFANVAFSDGSLLQSFVNRLAKKQPLVAPRATSRYFVSPRESGEICAIAALIAPPDSILVPRLDPAEHLVELEAVARGFLAAHGLEVDLIEDEETAKRAARSAARRYPLVLSALDTSGEKPYEEFVGSHESVRDVGLHSFEAVSYVPAPAGSLEALLDMVDRAMSGTAPLDKGALVSAIAAVVPELRHKETGRNLDGRM</sequence>
<dbReference type="PANTHER" id="PTHR43318">
    <property type="entry name" value="UDP-N-ACETYLGLUCOSAMINE 4,6-DEHYDRATASE"/>
    <property type="match status" value="1"/>
</dbReference>
<protein>
    <submittedName>
        <fullName evidence="3">Polysaccharide biosynthesis protein CapD</fullName>
    </submittedName>
</protein>
<dbReference type="InterPro" id="IPR051203">
    <property type="entry name" value="Polysaccharide_Synthase-Rel"/>
</dbReference>
<organism evidence="3 4">
    <name type="scientific">Methylorubrum extorquens (strain CM4 / NCIMB 13688)</name>
    <name type="common">Methylobacterium extorquens</name>
    <dbReference type="NCBI Taxonomy" id="440085"/>
    <lineage>
        <taxon>Bacteria</taxon>
        <taxon>Pseudomonadati</taxon>
        <taxon>Pseudomonadota</taxon>
        <taxon>Alphaproteobacteria</taxon>
        <taxon>Hyphomicrobiales</taxon>
        <taxon>Methylobacteriaceae</taxon>
        <taxon>Methylorubrum</taxon>
    </lineage>
</organism>
<dbReference type="KEGG" id="mch:Mchl_3985"/>
<reference evidence="4" key="1">
    <citation type="submission" date="2008-12" db="EMBL/GenBank/DDBJ databases">
        <title>Complete sequence of chromosome of Methylobacterium chloromethanicum CM4.</title>
        <authorList>
            <consortium name="US DOE Joint Genome Institute"/>
            <person name="Lucas S."/>
            <person name="Copeland A."/>
            <person name="Lapidus A."/>
            <person name="Glavina del Rio T."/>
            <person name="Dalin E."/>
            <person name="Tice H."/>
            <person name="Bruce D."/>
            <person name="Goodwin L."/>
            <person name="Pitluck S."/>
            <person name="Chertkov O."/>
            <person name="Brettin T."/>
            <person name="Detter J.C."/>
            <person name="Han C."/>
            <person name="Larimer F."/>
            <person name="Land M."/>
            <person name="Hauser L."/>
            <person name="Kyrpides N."/>
            <person name="Mikhailova N."/>
            <person name="Marx C."/>
            <person name="Richardson P."/>
        </authorList>
    </citation>
    <scope>NUCLEOTIDE SEQUENCE [LARGE SCALE GENOMIC DNA]</scope>
    <source>
        <strain evidence="4">CM4 / NCIMB 13688</strain>
    </source>
</reference>
<evidence type="ECO:0000313" key="4">
    <source>
        <dbReference type="Proteomes" id="UP000002385"/>
    </source>
</evidence>
<proteinExistence type="inferred from homology"/>
<evidence type="ECO:0000259" key="2">
    <source>
        <dbReference type="Pfam" id="PF02719"/>
    </source>
</evidence>
<accession>B7KYN9</accession>
<dbReference type="HOGENOM" id="CLU_684523_0_0_5"/>
<dbReference type="AlphaFoldDB" id="B7KYN9"/>
<dbReference type="Gene3D" id="3.40.50.720">
    <property type="entry name" value="NAD(P)-binding Rossmann-like Domain"/>
    <property type="match status" value="1"/>
</dbReference>
<dbReference type="SUPFAM" id="SSF51735">
    <property type="entry name" value="NAD(P)-binding Rossmann-fold domains"/>
    <property type="match status" value="1"/>
</dbReference>
<dbReference type="PANTHER" id="PTHR43318:SF1">
    <property type="entry name" value="POLYSACCHARIDE BIOSYNTHESIS PROTEIN EPSC-RELATED"/>
    <property type="match status" value="1"/>
</dbReference>
<dbReference type="Pfam" id="PF02719">
    <property type="entry name" value="Polysacc_synt_2"/>
    <property type="match status" value="1"/>
</dbReference>